<name>A0A316EN22_9BACT</name>
<dbReference type="RefSeq" id="WP_109743728.1">
    <property type="nucleotide sequence ID" value="NZ_QGGO01000015.1"/>
</dbReference>
<comment type="caution">
    <text evidence="1">The sequence shown here is derived from an EMBL/GenBank/DDBJ whole genome shotgun (WGS) entry which is preliminary data.</text>
</comment>
<dbReference type="OrthoDB" id="838246at2"/>
<keyword evidence="2" id="KW-1185">Reference proteome</keyword>
<proteinExistence type="predicted"/>
<dbReference type="AlphaFoldDB" id="A0A316EN22"/>
<dbReference type="Proteomes" id="UP000245489">
    <property type="component" value="Unassembled WGS sequence"/>
</dbReference>
<dbReference type="EMBL" id="QGGO01000015">
    <property type="protein sequence ID" value="PWK24390.1"/>
    <property type="molecule type" value="Genomic_DNA"/>
</dbReference>
<evidence type="ECO:0000313" key="2">
    <source>
        <dbReference type="Proteomes" id="UP000245489"/>
    </source>
</evidence>
<gene>
    <name evidence="1" type="ORF">LV89_02903</name>
</gene>
<organism evidence="1 2">
    <name type="scientific">Arcicella aurantiaca</name>
    <dbReference type="NCBI Taxonomy" id="591202"/>
    <lineage>
        <taxon>Bacteria</taxon>
        <taxon>Pseudomonadati</taxon>
        <taxon>Bacteroidota</taxon>
        <taxon>Cytophagia</taxon>
        <taxon>Cytophagales</taxon>
        <taxon>Flectobacillaceae</taxon>
        <taxon>Arcicella</taxon>
    </lineage>
</organism>
<dbReference type="InterPro" id="IPR023393">
    <property type="entry name" value="START-like_dom_sf"/>
</dbReference>
<protein>
    <recommendedName>
        <fullName evidence="3">Ligand-binding SRPBCC domain-containing protein</fullName>
    </recommendedName>
</protein>
<dbReference type="Gene3D" id="3.30.530.20">
    <property type="match status" value="1"/>
</dbReference>
<accession>A0A316EN22</accession>
<evidence type="ECO:0008006" key="3">
    <source>
        <dbReference type="Google" id="ProtNLM"/>
    </source>
</evidence>
<sequence length="144" mass="16983">MNIKISTKVNQSLLQVWEGFNLALFSTLAPPFPPVEVKEFGGCLKGDKVHLQLNFILFKQDWVSEISDQQSSDAEIYFIDKGTKLPFFLSYWQHKHRMVKDGTGTIIIDEISFRTPTIISDYLFYPLMYLQFWYRKPIYQKVFK</sequence>
<reference evidence="1 2" key="1">
    <citation type="submission" date="2018-05" db="EMBL/GenBank/DDBJ databases">
        <title>Genomic Encyclopedia of Archaeal and Bacterial Type Strains, Phase II (KMG-II): from individual species to whole genera.</title>
        <authorList>
            <person name="Goeker M."/>
        </authorList>
    </citation>
    <scope>NUCLEOTIDE SEQUENCE [LARGE SCALE GENOMIC DNA]</scope>
    <source>
        <strain evidence="1 2">DSM 22214</strain>
    </source>
</reference>
<evidence type="ECO:0000313" key="1">
    <source>
        <dbReference type="EMBL" id="PWK24390.1"/>
    </source>
</evidence>